<dbReference type="Gene3D" id="1.25.40.20">
    <property type="entry name" value="Ankyrin repeat-containing domain"/>
    <property type="match status" value="2"/>
</dbReference>
<feature type="repeat" description="ANK" evidence="3">
    <location>
        <begin position="562"/>
        <end position="585"/>
    </location>
</feature>
<dbReference type="InterPro" id="IPR002110">
    <property type="entry name" value="Ankyrin_rpt"/>
</dbReference>
<dbReference type="EMBL" id="JAPFFF010000006">
    <property type="protein sequence ID" value="KAK8888254.1"/>
    <property type="molecule type" value="Genomic_DNA"/>
</dbReference>
<evidence type="ECO:0008006" key="6">
    <source>
        <dbReference type="Google" id="ProtNLM"/>
    </source>
</evidence>
<keyword evidence="2 3" id="KW-0040">ANK repeat</keyword>
<protein>
    <recommendedName>
        <fullName evidence="6">DUF3447 domain-containing protein</fullName>
    </recommendedName>
</protein>
<comment type="caution">
    <text evidence="4">The sequence shown here is derived from an EMBL/GenBank/DDBJ whole genome shotgun (WGS) entry which is preliminary data.</text>
</comment>
<keyword evidence="5" id="KW-1185">Reference proteome</keyword>
<organism evidence="4 5">
    <name type="scientific">Tritrichomonas musculus</name>
    <dbReference type="NCBI Taxonomy" id="1915356"/>
    <lineage>
        <taxon>Eukaryota</taxon>
        <taxon>Metamonada</taxon>
        <taxon>Parabasalia</taxon>
        <taxon>Tritrichomonadida</taxon>
        <taxon>Tritrichomonadidae</taxon>
        <taxon>Tritrichomonas</taxon>
    </lineage>
</organism>
<dbReference type="SUPFAM" id="SSF48403">
    <property type="entry name" value="Ankyrin repeat"/>
    <property type="match status" value="1"/>
</dbReference>
<keyword evidence="1" id="KW-0677">Repeat</keyword>
<evidence type="ECO:0000256" key="3">
    <source>
        <dbReference type="PROSITE-ProRule" id="PRU00023"/>
    </source>
</evidence>
<dbReference type="PROSITE" id="PS50297">
    <property type="entry name" value="ANK_REP_REGION"/>
    <property type="match status" value="1"/>
</dbReference>
<evidence type="ECO:0000313" key="4">
    <source>
        <dbReference type="EMBL" id="KAK8888254.1"/>
    </source>
</evidence>
<name>A0ABR2KAV6_9EUKA</name>
<accession>A0ABR2KAV6</accession>
<dbReference type="InterPro" id="IPR036770">
    <property type="entry name" value="Ankyrin_rpt-contain_sf"/>
</dbReference>
<proteinExistence type="predicted"/>
<dbReference type="Proteomes" id="UP001470230">
    <property type="component" value="Unassembled WGS sequence"/>
</dbReference>
<dbReference type="PANTHER" id="PTHR24198:SF165">
    <property type="entry name" value="ANKYRIN REPEAT-CONTAINING PROTEIN-RELATED"/>
    <property type="match status" value="1"/>
</dbReference>
<sequence length="686" mass="80785">MEIKYTFALINNNFNVSFDYARIVQILQEIPKEIGIKLIKNETYIVKSQVSPEIFQNFLDYWQHSKKIEFNSDNMFEYFLLSQEFGIKIDSFSEKSNENIFHISILKYILKNNQNNILFDKSEQEKYIALHLDSFLQNYEDQLLSIPITSLFNIFFHKERILNVQQKAFDFINEHKNQNPDLLLLLPSLSSEQLNKEKFIDSMANIDKNYGFCPQISSSFFDSYNVKIEQLTDENQEYKKAFNRLIYHFLKEDKNIECVKSILNEKCFDVNSKITYKEEEAQIETTVLCMAIEIEDIDLVKFLVEKPELDSNITTIIIEKEEEEEVFELFRGKEKDEIKEENKEKEILIYENITRKETTPLCMAVNKQNIEIIKLLLSRPELDVNGKSVKEYRNFIPISIKPSPSLLKLAESFIESPESLFQSKERLKKTLEVVEKDETNALHMSIDNIEIAKLLLSHQFIDVNYKKIERFFVKSEINLFVGFENKEFTPLYSAIDKYYDRNEFIKLLLSHPKIDINIKYKGEFNQKWSLLAYFYFAIESFESILELKIPLNKSMRNYGMMEEKSPLHLAVKWGKIEIINSLLERPELDINCKSFSKAYNNFTLTEAEISEFLLKYPDADEMKIVGEEEIQETSLHIAVKKENVKIINLLVCNANIDFEVTDKQGKKPIDITDNDTIKSLLIKHHQ</sequence>
<evidence type="ECO:0000256" key="1">
    <source>
        <dbReference type="ARBA" id="ARBA00022737"/>
    </source>
</evidence>
<evidence type="ECO:0000256" key="2">
    <source>
        <dbReference type="ARBA" id="ARBA00023043"/>
    </source>
</evidence>
<dbReference type="PROSITE" id="PS50088">
    <property type="entry name" value="ANK_REPEAT"/>
    <property type="match status" value="1"/>
</dbReference>
<reference evidence="4 5" key="1">
    <citation type="submission" date="2024-04" db="EMBL/GenBank/DDBJ databases">
        <title>Tritrichomonas musculus Genome.</title>
        <authorList>
            <person name="Alves-Ferreira E."/>
            <person name="Grigg M."/>
            <person name="Lorenzi H."/>
            <person name="Galac M."/>
        </authorList>
    </citation>
    <scope>NUCLEOTIDE SEQUENCE [LARGE SCALE GENOMIC DNA]</scope>
    <source>
        <strain evidence="4 5">EAF2021</strain>
    </source>
</reference>
<dbReference type="PANTHER" id="PTHR24198">
    <property type="entry name" value="ANKYRIN REPEAT AND PROTEIN KINASE DOMAIN-CONTAINING PROTEIN"/>
    <property type="match status" value="1"/>
</dbReference>
<dbReference type="SMART" id="SM00248">
    <property type="entry name" value="ANK"/>
    <property type="match status" value="7"/>
</dbReference>
<evidence type="ECO:0000313" key="5">
    <source>
        <dbReference type="Proteomes" id="UP001470230"/>
    </source>
</evidence>
<gene>
    <name evidence="4" type="ORF">M9Y10_039319</name>
</gene>
<dbReference type="Pfam" id="PF00023">
    <property type="entry name" value="Ank"/>
    <property type="match status" value="2"/>
</dbReference>